<feature type="coiled-coil region" evidence="2">
    <location>
        <begin position="423"/>
        <end position="457"/>
    </location>
</feature>
<keyword evidence="1" id="KW-0233">DNA recombination</keyword>
<dbReference type="AlphaFoldDB" id="A0A335GH98"/>
<organism evidence="4 5">
    <name type="scientific">Acinetobacter baumannii</name>
    <dbReference type="NCBI Taxonomy" id="470"/>
    <lineage>
        <taxon>Bacteria</taxon>
        <taxon>Pseudomonadati</taxon>
        <taxon>Pseudomonadota</taxon>
        <taxon>Gammaproteobacteria</taxon>
        <taxon>Moraxellales</taxon>
        <taxon>Moraxellaceae</taxon>
        <taxon>Acinetobacter</taxon>
        <taxon>Acinetobacter calcoaceticus/baumannii complex</taxon>
    </lineage>
</organism>
<evidence type="ECO:0000313" key="4">
    <source>
        <dbReference type="EMBL" id="SST34372.1"/>
    </source>
</evidence>
<feature type="domain" description="Tyr recombinase" evidence="3">
    <location>
        <begin position="180"/>
        <end position="338"/>
    </location>
</feature>
<keyword evidence="2" id="KW-0175">Coiled coil</keyword>
<dbReference type="CDD" id="cd00397">
    <property type="entry name" value="DNA_BRE_C"/>
    <property type="match status" value="1"/>
</dbReference>
<dbReference type="InterPro" id="IPR002104">
    <property type="entry name" value="Integrase_catalytic"/>
</dbReference>
<gene>
    <name evidence="4" type="ORF">SAMEA104305318_04132</name>
</gene>
<dbReference type="Pfam" id="PF00589">
    <property type="entry name" value="Phage_integrase"/>
    <property type="match status" value="1"/>
</dbReference>
<dbReference type="Proteomes" id="UP000252694">
    <property type="component" value="Unassembled WGS sequence"/>
</dbReference>
<protein>
    <submittedName>
        <fullName evidence="4">Site-specific tyrosine recombinase XerC</fullName>
    </submittedName>
</protein>
<dbReference type="SUPFAM" id="SSF56349">
    <property type="entry name" value="DNA breaking-rejoining enzymes"/>
    <property type="match status" value="1"/>
</dbReference>
<dbReference type="InterPro" id="IPR013762">
    <property type="entry name" value="Integrase-like_cat_sf"/>
</dbReference>
<dbReference type="InterPro" id="IPR011010">
    <property type="entry name" value="DNA_brk_join_enz"/>
</dbReference>
<name>A0A335GH98_ACIBA</name>
<sequence length="482" mass="56820">MKFLRFQSISTQHADLIALKFWYDFWYEKFATSFCESFYSTSYNFEIIQSEIDNFIIYLENNKKIESNLIRLRNAEHTNYTTVGHRIRSILKFYSFLIDEYLTIQSQPQLSLKEIQKIKENLNKYMTIKKKIINNFSKSNKTIKSEINYSFKSMNDEMIKGLYLIISPSNSSKINTLNPFKSKNVQLRNFLIIHLMLNYGLRIGELMLLTTNSIKKSIQNRNFSLIITNTDDEFDDRSKKPKIKNEYSYRVIKLQERDYRIIQIYINEIRKEISSQILFTSLKPPYSALSYASVKKIFDQVDLSLKALLPECFDTSTYDSIESLTPHVCRHSWAYMMLSFSFEKYKKENVNHYDIKQSVNDALLKAQRALHDRLTSKGYISGGLSTLSSAERKKLINLYISEQISPLNLKTKEKQLYVNKKTRQALTDTNKNLRIQIDNLESQLHQNTETLINIIEEVKLKTDPRIDHLLATHLLKKYLKKD</sequence>
<dbReference type="Gene3D" id="1.10.443.10">
    <property type="entry name" value="Intergrase catalytic core"/>
    <property type="match status" value="1"/>
</dbReference>
<accession>A0A335GH98</accession>
<evidence type="ECO:0000256" key="1">
    <source>
        <dbReference type="ARBA" id="ARBA00023172"/>
    </source>
</evidence>
<evidence type="ECO:0000256" key="2">
    <source>
        <dbReference type="SAM" id="Coils"/>
    </source>
</evidence>
<dbReference type="GO" id="GO:0003677">
    <property type="term" value="F:DNA binding"/>
    <property type="evidence" value="ECO:0007669"/>
    <property type="project" value="InterPro"/>
</dbReference>
<reference evidence="4 5" key="1">
    <citation type="submission" date="2018-07" db="EMBL/GenBank/DDBJ databases">
        <authorList>
            <consortium name="Pathogen Informatics"/>
        </authorList>
    </citation>
    <scope>NUCLEOTIDE SEQUENCE [LARGE SCALE GENOMIC DNA]</scope>
    <source>
        <strain evidence="4 5">4300STDY7045823</strain>
    </source>
</reference>
<proteinExistence type="predicted"/>
<evidence type="ECO:0000259" key="3">
    <source>
        <dbReference type="Pfam" id="PF00589"/>
    </source>
</evidence>
<evidence type="ECO:0000313" key="5">
    <source>
        <dbReference type="Proteomes" id="UP000252694"/>
    </source>
</evidence>
<dbReference type="GO" id="GO:0015074">
    <property type="term" value="P:DNA integration"/>
    <property type="evidence" value="ECO:0007669"/>
    <property type="project" value="InterPro"/>
</dbReference>
<dbReference type="GO" id="GO:0006310">
    <property type="term" value="P:DNA recombination"/>
    <property type="evidence" value="ECO:0007669"/>
    <property type="project" value="UniProtKB-KW"/>
</dbReference>
<dbReference type="EMBL" id="UFMQ01000061">
    <property type="protein sequence ID" value="SST34372.1"/>
    <property type="molecule type" value="Genomic_DNA"/>
</dbReference>